<organism evidence="1 2">
    <name type="scientific">Sinomonas terrae</name>
    <dbReference type="NCBI Taxonomy" id="2908838"/>
    <lineage>
        <taxon>Bacteria</taxon>
        <taxon>Bacillati</taxon>
        <taxon>Actinomycetota</taxon>
        <taxon>Actinomycetes</taxon>
        <taxon>Micrococcales</taxon>
        <taxon>Micrococcaceae</taxon>
        <taxon>Sinomonas</taxon>
    </lineage>
</organism>
<dbReference type="RefSeq" id="WP_241055592.1">
    <property type="nucleotide sequence ID" value="NZ_JAKZBV010000001.1"/>
</dbReference>
<gene>
    <name evidence="1" type="ORF">L0M17_17025</name>
</gene>
<dbReference type="Proteomes" id="UP001202922">
    <property type="component" value="Unassembled WGS sequence"/>
</dbReference>
<comment type="caution">
    <text evidence="1">The sequence shown here is derived from an EMBL/GenBank/DDBJ whole genome shotgun (WGS) entry which is preliminary data.</text>
</comment>
<name>A0ABS9U510_9MICC</name>
<proteinExistence type="predicted"/>
<evidence type="ECO:0000313" key="2">
    <source>
        <dbReference type="Proteomes" id="UP001202922"/>
    </source>
</evidence>
<accession>A0ABS9U510</accession>
<reference evidence="1 2" key="1">
    <citation type="submission" date="2022-03" db="EMBL/GenBank/DDBJ databases">
        <title>Sinomonas sp. isolated from a soil.</title>
        <authorList>
            <person name="Han J."/>
            <person name="Kim D.-U."/>
        </authorList>
    </citation>
    <scope>NUCLEOTIDE SEQUENCE [LARGE SCALE GENOMIC DNA]</scope>
    <source>
        <strain evidence="1 2">5-5</strain>
    </source>
</reference>
<sequence length="108" mass="12154">MDEFMRRELSRQITDVYDAPQPNDEAFLDTVERLRDFLAAHGRAPESPARDAQEACLGRWLELQKGHARSGTLCGKRLGVLEEILGREWSMDSNRGQWALGSHAGETA</sequence>
<protein>
    <submittedName>
        <fullName evidence="1">Helicase associated domain-containing protein</fullName>
    </submittedName>
</protein>
<keyword evidence="2" id="KW-1185">Reference proteome</keyword>
<dbReference type="EMBL" id="JAKZBV010000001">
    <property type="protein sequence ID" value="MCH6471656.1"/>
    <property type="molecule type" value="Genomic_DNA"/>
</dbReference>
<dbReference type="Gene3D" id="6.10.140.530">
    <property type="match status" value="1"/>
</dbReference>
<evidence type="ECO:0000313" key="1">
    <source>
        <dbReference type="EMBL" id="MCH6471656.1"/>
    </source>
</evidence>